<dbReference type="InterPro" id="IPR043502">
    <property type="entry name" value="DNA/RNA_pol_sf"/>
</dbReference>
<name>A0A2I0VC09_9ASPA</name>
<dbReference type="CDD" id="cd01650">
    <property type="entry name" value="RT_nLTR_like"/>
    <property type="match status" value="1"/>
</dbReference>
<accession>A0A2I0VC09</accession>
<dbReference type="InterPro" id="IPR036691">
    <property type="entry name" value="Endo/exonu/phosph_ase_sf"/>
</dbReference>
<keyword evidence="1" id="KW-0472">Membrane</keyword>
<organism evidence="3 4">
    <name type="scientific">Dendrobium catenatum</name>
    <dbReference type="NCBI Taxonomy" id="906689"/>
    <lineage>
        <taxon>Eukaryota</taxon>
        <taxon>Viridiplantae</taxon>
        <taxon>Streptophyta</taxon>
        <taxon>Embryophyta</taxon>
        <taxon>Tracheophyta</taxon>
        <taxon>Spermatophyta</taxon>
        <taxon>Magnoliopsida</taxon>
        <taxon>Liliopsida</taxon>
        <taxon>Asparagales</taxon>
        <taxon>Orchidaceae</taxon>
        <taxon>Epidendroideae</taxon>
        <taxon>Malaxideae</taxon>
        <taxon>Dendrobiinae</taxon>
        <taxon>Dendrobium</taxon>
    </lineage>
</organism>
<protein>
    <submittedName>
        <fullName evidence="3">Ribonuclease H protein</fullName>
    </submittedName>
</protein>
<dbReference type="Gene3D" id="3.30.70.270">
    <property type="match status" value="1"/>
</dbReference>
<dbReference type="STRING" id="906689.A0A2I0VC09"/>
<keyword evidence="1" id="KW-1133">Transmembrane helix</keyword>
<dbReference type="AlphaFoldDB" id="A0A2I0VC09"/>
<dbReference type="PANTHER" id="PTHR33116">
    <property type="entry name" value="REVERSE TRANSCRIPTASE ZINC-BINDING DOMAIN-CONTAINING PROTEIN-RELATED-RELATED"/>
    <property type="match status" value="1"/>
</dbReference>
<feature type="domain" description="Reverse transcriptase" evidence="2">
    <location>
        <begin position="369"/>
        <end position="644"/>
    </location>
</feature>
<dbReference type="EMBL" id="KZ504887">
    <property type="protein sequence ID" value="PKU60948.1"/>
    <property type="molecule type" value="Genomic_DNA"/>
</dbReference>
<dbReference type="InterPro" id="IPR026960">
    <property type="entry name" value="RVT-Znf"/>
</dbReference>
<evidence type="ECO:0000259" key="2">
    <source>
        <dbReference type="PROSITE" id="PS50878"/>
    </source>
</evidence>
<gene>
    <name evidence="3" type="ORF">MA16_Dca027741</name>
</gene>
<evidence type="ECO:0000313" key="4">
    <source>
        <dbReference type="Proteomes" id="UP000233837"/>
    </source>
</evidence>
<reference evidence="3 4" key="1">
    <citation type="journal article" date="2016" name="Sci. Rep.">
        <title>The Dendrobium catenatum Lindl. genome sequence provides insights into polysaccharide synthase, floral development and adaptive evolution.</title>
        <authorList>
            <person name="Zhang G.Q."/>
            <person name="Xu Q."/>
            <person name="Bian C."/>
            <person name="Tsai W.C."/>
            <person name="Yeh C.M."/>
            <person name="Liu K.W."/>
            <person name="Yoshida K."/>
            <person name="Zhang L.S."/>
            <person name="Chang S.B."/>
            <person name="Chen F."/>
            <person name="Shi Y."/>
            <person name="Su Y.Y."/>
            <person name="Zhang Y.Q."/>
            <person name="Chen L.J."/>
            <person name="Yin Y."/>
            <person name="Lin M."/>
            <person name="Huang H."/>
            <person name="Deng H."/>
            <person name="Wang Z.W."/>
            <person name="Zhu S.L."/>
            <person name="Zhao X."/>
            <person name="Deng C."/>
            <person name="Niu S.C."/>
            <person name="Huang J."/>
            <person name="Wang M."/>
            <person name="Liu G.H."/>
            <person name="Yang H.J."/>
            <person name="Xiao X.J."/>
            <person name="Hsiao Y.Y."/>
            <person name="Wu W.L."/>
            <person name="Chen Y.Y."/>
            <person name="Mitsuda N."/>
            <person name="Ohme-Takagi M."/>
            <person name="Luo Y.B."/>
            <person name="Van de Peer Y."/>
            <person name="Liu Z.J."/>
        </authorList>
    </citation>
    <scope>NUCLEOTIDE SEQUENCE [LARGE SCALE GENOMIC DNA]</scope>
    <source>
        <tissue evidence="3">The whole plant</tissue>
    </source>
</reference>
<keyword evidence="4" id="KW-1185">Reference proteome</keyword>
<dbReference type="InterPro" id="IPR000477">
    <property type="entry name" value="RT_dom"/>
</dbReference>
<dbReference type="SUPFAM" id="SSF56672">
    <property type="entry name" value="DNA/RNA polymerases"/>
    <property type="match status" value="1"/>
</dbReference>
<feature type="transmembrane region" description="Helical" evidence="1">
    <location>
        <begin position="1002"/>
        <end position="1019"/>
    </location>
</feature>
<dbReference type="Pfam" id="PF13966">
    <property type="entry name" value="zf-RVT"/>
    <property type="match status" value="1"/>
</dbReference>
<evidence type="ECO:0000256" key="1">
    <source>
        <dbReference type="SAM" id="Phobius"/>
    </source>
</evidence>
<dbReference type="PROSITE" id="PS50878">
    <property type="entry name" value="RT_POL"/>
    <property type="match status" value="1"/>
</dbReference>
<evidence type="ECO:0000313" key="3">
    <source>
        <dbReference type="EMBL" id="PKU60948.1"/>
    </source>
</evidence>
<dbReference type="Gene3D" id="3.60.10.10">
    <property type="entry name" value="Endonuclease/exonuclease/phosphatase"/>
    <property type="match status" value="1"/>
</dbReference>
<dbReference type="SUPFAM" id="SSF56219">
    <property type="entry name" value="DNase I-like"/>
    <property type="match status" value="1"/>
</dbReference>
<sequence length="1067" mass="121259">MEDRKSLWSSLLDLASHIDSPWILMGDFNCYRYDYEKGGGVPSSTAKVGELNSFIFNSGLQDLKSVGLLFTWFNQRSDSPIHIKLDRMLINPSFLDLFPMAYYKVDAFSGSDHAPIILLPSMHQKAMTRFMFKEFWLNLDNFWEVLLLSFEKPVGASPISAFYDSLKFLKCAIRNKNWASANFLSNTILQLKNQQALCLDYIQRDPINPELNLCLKNTNEQLNAAHLAWSSWISQRAKAYWLSQGEDDLGFLYSKIRARGNCNMIKELLTPSGLLSTHSEIAHALVDHFKALFNANPPPLENSFILPVGNTVPAHALASLVAPVSNEEIKSVVFGGVASSAPGPDGFSFTFYQKTWLITGFKLCSAVKHFFSTGFLPRGAKATVISLIPKGTHSNSISDYRPISLCNVFYKIIAKIIANRLKPILPLIINESQYGFITKRCSTDNIILASEILREFKSHKRYFCAKLDVKKAFDSVSRSFLLNRLIQKGFPDIFIKWIRGCISDVYFSISVNGTLEGFFNSSSGLRQGCPLSPLLFCIAMDGLSACLDNSQVYSFKGINNHNCSFSHLLYADDLLVFGEASKDNTNVLNEILVYFSKASGLFINADKSSLIFSKNFNDGLAVDLAANLGISKIDDCITYLGIPISTGRLKLSHFQPLMNKIVNHLEGWKVKFLSFAGRVQFLKFTIANTIAYWIRGSILPKACCKFIKKICAKFLFFGNINEKRLHLISWKSVAKPKQKGGLGLPTIEYLYHNMMCSFIFRMYNCDNMLGVWFKGKFCSPWKPPPTCASKFWKFCCLKAAEIKDFISLEVHCNSNLSFFWDPWCHQKSISELACPSTFSNLKLKEVISNNLWTLPEGIPGDIILKIMTVELSSKTHTVYWLGAVSQTLNNFSKFYFSDMEDVSWAKYIWHKGFALRYASYAWMAILRKLKTADLLLSRGISVTAECSFCSYSRECHSHLFFECDFSFKLITELIPALENFYLRPNLFQVYEFLSNSGCYSRAELNFCFLAIAVLVYWIWRERNSRRFSNTWKGHSELKEVISQAIHAKTVKWKNYDSLKDRFSAILD</sequence>
<dbReference type="Pfam" id="PF00078">
    <property type="entry name" value="RVT_1"/>
    <property type="match status" value="1"/>
</dbReference>
<dbReference type="InterPro" id="IPR043128">
    <property type="entry name" value="Rev_trsase/Diguanyl_cyclase"/>
</dbReference>
<dbReference type="PANTHER" id="PTHR33116:SF66">
    <property type="entry name" value="REVERSE TRANSCRIPTASE ZINC-BINDING DOMAIN-CONTAINING PROTEIN"/>
    <property type="match status" value="1"/>
</dbReference>
<keyword evidence="1" id="KW-0812">Transmembrane</keyword>
<dbReference type="Proteomes" id="UP000233837">
    <property type="component" value="Unassembled WGS sequence"/>
</dbReference>
<reference evidence="3 4" key="2">
    <citation type="journal article" date="2017" name="Nature">
        <title>The Apostasia genome and the evolution of orchids.</title>
        <authorList>
            <person name="Zhang G.Q."/>
            <person name="Liu K.W."/>
            <person name="Li Z."/>
            <person name="Lohaus R."/>
            <person name="Hsiao Y.Y."/>
            <person name="Niu S.C."/>
            <person name="Wang J.Y."/>
            <person name="Lin Y.C."/>
            <person name="Xu Q."/>
            <person name="Chen L.J."/>
            <person name="Yoshida K."/>
            <person name="Fujiwara S."/>
            <person name="Wang Z.W."/>
            <person name="Zhang Y.Q."/>
            <person name="Mitsuda N."/>
            <person name="Wang M."/>
            <person name="Liu G.H."/>
            <person name="Pecoraro L."/>
            <person name="Huang H.X."/>
            <person name="Xiao X.J."/>
            <person name="Lin M."/>
            <person name="Wu X.Y."/>
            <person name="Wu W.L."/>
            <person name="Chen Y.Y."/>
            <person name="Chang S.B."/>
            <person name="Sakamoto S."/>
            <person name="Ohme-Takagi M."/>
            <person name="Yagi M."/>
            <person name="Zeng S.J."/>
            <person name="Shen C.Y."/>
            <person name="Yeh C.M."/>
            <person name="Luo Y.B."/>
            <person name="Tsai W.C."/>
            <person name="Van de Peer Y."/>
            <person name="Liu Z.J."/>
        </authorList>
    </citation>
    <scope>NUCLEOTIDE SEQUENCE [LARGE SCALE GENOMIC DNA]</scope>
    <source>
        <tissue evidence="3">The whole plant</tissue>
    </source>
</reference>
<proteinExistence type="predicted"/>